<evidence type="ECO:0000313" key="3">
    <source>
        <dbReference type="EMBL" id="KAI1725936.1"/>
    </source>
</evidence>
<dbReference type="GO" id="GO:0010468">
    <property type="term" value="P:regulation of gene expression"/>
    <property type="evidence" value="ECO:0007669"/>
    <property type="project" value="TreeGrafter"/>
</dbReference>
<organism evidence="3 4">
    <name type="scientific">Ditylenchus destructor</name>
    <dbReference type="NCBI Taxonomy" id="166010"/>
    <lineage>
        <taxon>Eukaryota</taxon>
        <taxon>Metazoa</taxon>
        <taxon>Ecdysozoa</taxon>
        <taxon>Nematoda</taxon>
        <taxon>Chromadorea</taxon>
        <taxon>Rhabditida</taxon>
        <taxon>Tylenchina</taxon>
        <taxon>Tylenchomorpha</taxon>
        <taxon>Sphaerularioidea</taxon>
        <taxon>Anguinidae</taxon>
        <taxon>Anguininae</taxon>
        <taxon>Ditylenchus</taxon>
    </lineage>
</organism>
<dbReference type="InterPro" id="IPR036236">
    <property type="entry name" value="Znf_C2H2_sf"/>
</dbReference>
<reference evidence="3" key="1">
    <citation type="submission" date="2022-01" db="EMBL/GenBank/DDBJ databases">
        <title>Genome Sequence Resource for Two Populations of Ditylenchus destructor, the Migratory Endoparasitic Phytonematode.</title>
        <authorList>
            <person name="Zhang H."/>
            <person name="Lin R."/>
            <person name="Xie B."/>
        </authorList>
    </citation>
    <scope>NUCLEOTIDE SEQUENCE</scope>
    <source>
        <strain evidence="3">BazhouSP</strain>
    </source>
</reference>
<evidence type="ECO:0000313" key="4">
    <source>
        <dbReference type="Proteomes" id="UP001201812"/>
    </source>
</evidence>
<sequence>MEEEDKKESSPAPVAHQFAQSSQRRHQCVVCLKAFKSNYYLNEHIRIHQNAKPLVCQVCHKAFRFATGLNAHMLLHDANSKIYKCPAANCEASFRSRGNLHQHLKIHYKSKEELSAMWSTIPYLRARKDGYTYHPKPHRNVKSEGALKIGAGGAMSAMVKQEIKAELKQESSKVNDQQAMASNATLQTMNTPAVHPSIASDPYFCGGCNQIVGSACSIGAHIWWHVSETNQKWCFECVVSGCEYKSNIRKDALVHKKTAHSPGVECKVLDQRKELSDNFKCCLYKYFVNLEVPLQERASLFLEGKSRTIF</sequence>
<protein>
    <submittedName>
        <fullName evidence="3">Gastrula zinc finger protein XlCGF29.1</fullName>
    </submittedName>
</protein>
<dbReference type="GO" id="GO:0022008">
    <property type="term" value="P:neurogenesis"/>
    <property type="evidence" value="ECO:0007669"/>
    <property type="project" value="TreeGrafter"/>
</dbReference>
<dbReference type="GO" id="GO:0005634">
    <property type="term" value="C:nucleus"/>
    <property type="evidence" value="ECO:0007669"/>
    <property type="project" value="TreeGrafter"/>
</dbReference>
<dbReference type="GO" id="GO:0008270">
    <property type="term" value="F:zinc ion binding"/>
    <property type="evidence" value="ECO:0007669"/>
    <property type="project" value="UniProtKB-KW"/>
</dbReference>
<dbReference type="Gene3D" id="3.30.160.60">
    <property type="entry name" value="Classic Zinc Finger"/>
    <property type="match status" value="3"/>
</dbReference>
<dbReference type="InterPro" id="IPR050331">
    <property type="entry name" value="Zinc_finger"/>
</dbReference>
<dbReference type="InterPro" id="IPR013087">
    <property type="entry name" value="Znf_C2H2_type"/>
</dbReference>
<dbReference type="PANTHER" id="PTHR16515:SF20">
    <property type="entry name" value="PR DOMAIN ZINC FINGER PROTEIN 12"/>
    <property type="match status" value="1"/>
</dbReference>
<accession>A0AAD4NGI2</accession>
<dbReference type="PANTHER" id="PTHR16515">
    <property type="entry name" value="PR DOMAIN ZINC FINGER PROTEIN"/>
    <property type="match status" value="1"/>
</dbReference>
<dbReference type="EMBL" id="JAKKPZ010000002">
    <property type="protein sequence ID" value="KAI1725936.1"/>
    <property type="molecule type" value="Genomic_DNA"/>
</dbReference>
<comment type="caution">
    <text evidence="3">The sequence shown here is derived from an EMBL/GenBank/DDBJ whole genome shotgun (WGS) entry which is preliminary data.</text>
</comment>
<dbReference type="Pfam" id="PF00096">
    <property type="entry name" value="zf-C2H2"/>
    <property type="match status" value="3"/>
</dbReference>
<dbReference type="PROSITE" id="PS00028">
    <property type="entry name" value="ZINC_FINGER_C2H2_1"/>
    <property type="match status" value="4"/>
</dbReference>
<dbReference type="AlphaFoldDB" id="A0AAD4NGI2"/>
<keyword evidence="1" id="KW-0479">Metal-binding</keyword>
<keyword evidence="1" id="KW-0863">Zinc-finger</keyword>
<keyword evidence="1" id="KW-0862">Zinc</keyword>
<dbReference type="SMART" id="SM00355">
    <property type="entry name" value="ZnF_C2H2"/>
    <property type="match status" value="4"/>
</dbReference>
<feature type="domain" description="C2H2-type" evidence="2">
    <location>
        <begin position="54"/>
        <end position="81"/>
    </location>
</feature>
<proteinExistence type="predicted"/>
<feature type="domain" description="C2H2-type" evidence="2">
    <location>
        <begin position="83"/>
        <end position="112"/>
    </location>
</feature>
<dbReference type="Proteomes" id="UP001201812">
    <property type="component" value="Unassembled WGS sequence"/>
</dbReference>
<keyword evidence="4" id="KW-1185">Reference proteome</keyword>
<feature type="domain" description="C2H2-type" evidence="2">
    <location>
        <begin position="26"/>
        <end position="53"/>
    </location>
</feature>
<dbReference type="PROSITE" id="PS50157">
    <property type="entry name" value="ZINC_FINGER_C2H2_2"/>
    <property type="match status" value="3"/>
</dbReference>
<name>A0AAD4NGI2_9BILA</name>
<evidence type="ECO:0000259" key="2">
    <source>
        <dbReference type="PROSITE" id="PS50157"/>
    </source>
</evidence>
<gene>
    <name evidence="3" type="ORF">DdX_02625</name>
</gene>
<evidence type="ECO:0000256" key="1">
    <source>
        <dbReference type="PROSITE-ProRule" id="PRU00042"/>
    </source>
</evidence>
<dbReference type="SUPFAM" id="SSF57667">
    <property type="entry name" value="beta-beta-alpha zinc fingers"/>
    <property type="match status" value="2"/>
</dbReference>